<organism evidence="2 3">
    <name type="scientific">Paenibacillus allorhizoplanae</name>
    <dbReference type="NCBI Taxonomy" id="2905648"/>
    <lineage>
        <taxon>Bacteria</taxon>
        <taxon>Bacillati</taxon>
        <taxon>Bacillota</taxon>
        <taxon>Bacilli</taxon>
        <taxon>Bacillales</taxon>
        <taxon>Paenibacillaceae</taxon>
        <taxon>Paenibacillus</taxon>
    </lineage>
</organism>
<proteinExistence type="predicted"/>
<comment type="caution">
    <text evidence="2">The sequence shown here is derived from an EMBL/GenBank/DDBJ whole genome shotgun (WGS) entry which is preliminary data.</text>
</comment>
<name>A0ABM9BVC0_9BACL</name>
<keyword evidence="1" id="KW-0472">Membrane</keyword>
<dbReference type="Proteomes" id="UP000838821">
    <property type="component" value="Unassembled WGS sequence"/>
</dbReference>
<keyword evidence="3" id="KW-1185">Reference proteome</keyword>
<evidence type="ECO:0000313" key="2">
    <source>
        <dbReference type="EMBL" id="CAH1195634.1"/>
    </source>
</evidence>
<feature type="transmembrane region" description="Helical" evidence="1">
    <location>
        <begin position="34"/>
        <end position="61"/>
    </location>
</feature>
<feature type="transmembrane region" description="Helical" evidence="1">
    <location>
        <begin position="5"/>
        <end position="22"/>
    </location>
</feature>
<evidence type="ECO:0000313" key="3">
    <source>
        <dbReference type="Proteomes" id="UP000838821"/>
    </source>
</evidence>
<keyword evidence="1" id="KW-0812">Transmembrane</keyword>
<accession>A0ABM9BVC0</accession>
<evidence type="ECO:0008006" key="4">
    <source>
        <dbReference type="Google" id="ProtNLM"/>
    </source>
</evidence>
<reference evidence="2" key="1">
    <citation type="submission" date="2022-01" db="EMBL/GenBank/DDBJ databases">
        <authorList>
            <person name="Criscuolo A."/>
        </authorList>
    </citation>
    <scope>NUCLEOTIDE SEQUENCE</scope>
    <source>
        <strain evidence="2">CIP111891</strain>
    </source>
</reference>
<gene>
    <name evidence="2" type="ORF">PAECIP111891_00713</name>
</gene>
<evidence type="ECO:0000256" key="1">
    <source>
        <dbReference type="SAM" id="Phobius"/>
    </source>
</evidence>
<dbReference type="EMBL" id="CAKMMW010000002">
    <property type="protein sequence ID" value="CAH1195634.1"/>
    <property type="molecule type" value="Genomic_DNA"/>
</dbReference>
<protein>
    <recommendedName>
        <fullName evidence="4">DUF3923 family protein</fullName>
    </recommendedName>
</protein>
<dbReference type="RefSeq" id="WP_236284679.1">
    <property type="nucleotide sequence ID" value="NZ_CAKMMW010000002.1"/>
</dbReference>
<sequence length="65" mass="7831">MKAYRFGYVLVTFWLIWMFYGFNKYNDVDENKMYQILAITGLGFILFPIYFVGVYVCGVFMKRKT</sequence>
<keyword evidence="1" id="KW-1133">Transmembrane helix</keyword>